<proteinExistence type="predicted"/>
<comment type="caution">
    <text evidence="1">The sequence shown here is derived from an EMBL/GenBank/DDBJ whole genome shotgun (WGS) entry which is preliminary data.</text>
</comment>
<dbReference type="Proteomes" id="UP001148838">
    <property type="component" value="Unassembled WGS sequence"/>
</dbReference>
<keyword evidence="2" id="KW-1185">Reference proteome</keyword>
<name>A0ABQ8SN16_PERAM</name>
<evidence type="ECO:0000313" key="2">
    <source>
        <dbReference type="Proteomes" id="UP001148838"/>
    </source>
</evidence>
<protein>
    <recommendedName>
        <fullName evidence="3">THAP-type domain-containing protein</fullName>
    </recommendedName>
</protein>
<evidence type="ECO:0000313" key="1">
    <source>
        <dbReference type="EMBL" id="KAJ4435229.1"/>
    </source>
</evidence>
<gene>
    <name evidence="1" type="ORF">ANN_23807</name>
</gene>
<dbReference type="EMBL" id="JAJSOF020000025">
    <property type="protein sequence ID" value="KAJ4435229.1"/>
    <property type="molecule type" value="Genomic_DNA"/>
</dbReference>
<evidence type="ECO:0008006" key="3">
    <source>
        <dbReference type="Google" id="ProtNLM"/>
    </source>
</evidence>
<sequence length="337" mass="38602">MFKKAIALQSVGIRSSLIVQVPVLDVHIDHIEGDFFFVSERDTFIKVMDYAEEVKKIDIKSDRTIKRCAIWVNKCKRQDLDETFKTTGTEYLYKNHRICSDHFRLSDFNNPNLKSQGVLKKKEKWEGGITDVSDLDVSVDDKNVHHTNEETVLQENARAYVADISVQRYFRTRFGAEPLSGPAIRKQYLILSQENAFVGGNEPDAHQFVVSGQAKDDEFLRTKGSETRRMQANITCYLHLCKKVGGGSIMDTSIVTGMRNRIILPHLPKFMPLQSGHRSVTEISREYFSPMKTRASAHSIMRVKAPYITQLCRGTNTLTFKHFKIQFFNTGQRKSNV</sequence>
<reference evidence="1 2" key="1">
    <citation type="journal article" date="2022" name="Allergy">
        <title>Genome assembly and annotation of Periplaneta americana reveal a comprehensive cockroach allergen profile.</title>
        <authorList>
            <person name="Wang L."/>
            <person name="Xiong Q."/>
            <person name="Saelim N."/>
            <person name="Wang L."/>
            <person name="Nong W."/>
            <person name="Wan A.T."/>
            <person name="Shi M."/>
            <person name="Liu X."/>
            <person name="Cao Q."/>
            <person name="Hui J.H.L."/>
            <person name="Sookrung N."/>
            <person name="Leung T.F."/>
            <person name="Tungtrongchitr A."/>
            <person name="Tsui S.K.W."/>
        </authorList>
    </citation>
    <scope>NUCLEOTIDE SEQUENCE [LARGE SCALE GENOMIC DNA]</scope>
    <source>
        <strain evidence="1">PWHHKU_190912</strain>
    </source>
</reference>
<organism evidence="1 2">
    <name type="scientific">Periplaneta americana</name>
    <name type="common">American cockroach</name>
    <name type="synonym">Blatta americana</name>
    <dbReference type="NCBI Taxonomy" id="6978"/>
    <lineage>
        <taxon>Eukaryota</taxon>
        <taxon>Metazoa</taxon>
        <taxon>Ecdysozoa</taxon>
        <taxon>Arthropoda</taxon>
        <taxon>Hexapoda</taxon>
        <taxon>Insecta</taxon>
        <taxon>Pterygota</taxon>
        <taxon>Neoptera</taxon>
        <taxon>Polyneoptera</taxon>
        <taxon>Dictyoptera</taxon>
        <taxon>Blattodea</taxon>
        <taxon>Blattoidea</taxon>
        <taxon>Blattidae</taxon>
        <taxon>Blattinae</taxon>
        <taxon>Periplaneta</taxon>
    </lineage>
</organism>
<accession>A0ABQ8SN16</accession>